<dbReference type="CDD" id="cd02242">
    <property type="entry name" value="cupin_11S_legumin_N"/>
    <property type="match status" value="1"/>
</dbReference>
<gene>
    <name evidence="8" type="ORF">ACH5RR_010553</name>
</gene>
<comment type="similarity">
    <text evidence="1">Belongs to the 11S seed storage protein (globulins) family.</text>
</comment>
<proteinExistence type="inferred from homology"/>
<dbReference type="Proteomes" id="UP001630127">
    <property type="component" value="Unassembled WGS sequence"/>
</dbReference>
<dbReference type="InterPro" id="IPR011051">
    <property type="entry name" value="RmlC_Cupin_sf"/>
</dbReference>
<evidence type="ECO:0000256" key="4">
    <source>
        <dbReference type="ARBA" id="ARBA00023157"/>
    </source>
</evidence>
<feature type="region of interest" description="Disordered" evidence="5">
    <location>
        <begin position="279"/>
        <end position="301"/>
    </location>
</feature>
<evidence type="ECO:0000256" key="3">
    <source>
        <dbReference type="ARBA" id="ARBA00023129"/>
    </source>
</evidence>
<dbReference type="Pfam" id="PF00190">
    <property type="entry name" value="Cupin_1"/>
    <property type="match status" value="2"/>
</dbReference>
<dbReference type="Gene3D" id="2.60.120.10">
    <property type="entry name" value="Jelly Rolls"/>
    <property type="match status" value="2"/>
</dbReference>
<dbReference type="InterPro" id="IPR006045">
    <property type="entry name" value="Cupin_1"/>
</dbReference>
<dbReference type="SUPFAM" id="SSF51182">
    <property type="entry name" value="RmlC-like cupins"/>
    <property type="match status" value="1"/>
</dbReference>
<keyword evidence="3" id="KW-0708">Seed storage protein</keyword>
<keyword evidence="6" id="KW-0732">Signal</keyword>
<feature type="signal peptide" evidence="6">
    <location>
        <begin position="1"/>
        <end position="24"/>
    </location>
</feature>
<feature type="chain" id="PRO_5044854434" description="Cupin type-1 domain-containing protein" evidence="6">
    <location>
        <begin position="25"/>
        <end position="490"/>
    </location>
</feature>
<evidence type="ECO:0000259" key="7">
    <source>
        <dbReference type="SMART" id="SM00835"/>
    </source>
</evidence>
<dbReference type="InterPro" id="IPR050253">
    <property type="entry name" value="Seed_Storage-Functional"/>
</dbReference>
<dbReference type="InterPro" id="IPR014710">
    <property type="entry name" value="RmlC-like_jellyroll"/>
</dbReference>
<feature type="domain" description="Cupin type-1" evidence="7">
    <location>
        <begin position="317"/>
        <end position="466"/>
    </location>
</feature>
<dbReference type="EMBL" id="JBJUIK010000004">
    <property type="protein sequence ID" value="KAL3531231.1"/>
    <property type="molecule type" value="Genomic_DNA"/>
</dbReference>
<accession>A0ABD3AJB0</accession>
<dbReference type="PANTHER" id="PTHR31189">
    <property type="entry name" value="OS03G0336100 PROTEIN-RELATED"/>
    <property type="match status" value="1"/>
</dbReference>
<protein>
    <recommendedName>
        <fullName evidence="7">Cupin type-1 domain-containing protein</fullName>
    </recommendedName>
</protein>
<organism evidence="8 9">
    <name type="scientific">Cinchona calisaya</name>
    <dbReference type="NCBI Taxonomy" id="153742"/>
    <lineage>
        <taxon>Eukaryota</taxon>
        <taxon>Viridiplantae</taxon>
        <taxon>Streptophyta</taxon>
        <taxon>Embryophyta</taxon>
        <taxon>Tracheophyta</taxon>
        <taxon>Spermatophyta</taxon>
        <taxon>Magnoliopsida</taxon>
        <taxon>eudicotyledons</taxon>
        <taxon>Gunneridae</taxon>
        <taxon>Pentapetalae</taxon>
        <taxon>asterids</taxon>
        <taxon>lamiids</taxon>
        <taxon>Gentianales</taxon>
        <taxon>Rubiaceae</taxon>
        <taxon>Cinchonoideae</taxon>
        <taxon>Cinchoneae</taxon>
        <taxon>Cinchona</taxon>
    </lineage>
</organism>
<comment type="caution">
    <text evidence="8">The sequence shown here is derived from an EMBL/GenBank/DDBJ whole genome shotgun (WGS) entry which is preliminary data.</text>
</comment>
<evidence type="ECO:0000256" key="5">
    <source>
        <dbReference type="SAM" id="MobiDB-lite"/>
    </source>
</evidence>
<name>A0ABD3AJB0_9GENT</name>
<evidence type="ECO:0000256" key="1">
    <source>
        <dbReference type="ARBA" id="ARBA00007178"/>
    </source>
</evidence>
<dbReference type="PANTHER" id="PTHR31189:SF54">
    <property type="entry name" value="11S GLOBULIN SEED STORAGE PROTEIN 2-LIKE"/>
    <property type="match status" value="1"/>
</dbReference>
<evidence type="ECO:0000313" key="8">
    <source>
        <dbReference type="EMBL" id="KAL3531231.1"/>
    </source>
</evidence>
<dbReference type="AlphaFoldDB" id="A0ABD3AJB0"/>
<keyword evidence="2" id="KW-0758">Storage protein</keyword>
<dbReference type="SMART" id="SM00835">
    <property type="entry name" value="Cupin_1"/>
    <property type="match status" value="2"/>
</dbReference>
<dbReference type="InterPro" id="IPR006044">
    <property type="entry name" value="11S_seedstore_pln"/>
</dbReference>
<dbReference type="GO" id="GO:0045735">
    <property type="term" value="F:nutrient reservoir activity"/>
    <property type="evidence" value="ECO:0007669"/>
    <property type="project" value="UniProtKB-KW"/>
</dbReference>
<feature type="compositionally biased region" description="Low complexity" evidence="5">
    <location>
        <begin position="283"/>
        <end position="293"/>
    </location>
</feature>
<keyword evidence="4" id="KW-1015">Disulfide bond</keyword>
<feature type="domain" description="Cupin type-1" evidence="7">
    <location>
        <begin position="42"/>
        <end position="251"/>
    </location>
</feature>
<reference evidence="8 9" key="1">
    <citation type="submission" date="2024-11" db="EMBL/GenBank/DDBJ databases">
        <title>A near-complete genome assembly of Cinchona calisaya.</title>
        <authorList>
            <person name="Lian D.C."/>
            <person name="Zhao X.W."/>
            <person name="Wei L."/>
        </authorList>
    </citation>
    <scope>NUCLEOTIDE SEQUENCE [LARGE SCALE GENOMIC DNA]</scope>
    <source>
        <tissue evidence="8">Nenye</tissue>
    </source>
</reference>
<evidence type="ECO:0000313" key="9">
    <source>
        <dbReference type="Proteomes" id="UP001630127"/>
    </source>
</evidence>
<dbReference type="CDD" id="cd02243">
    <property type="entry name" value="cupin_11S_legumin_C"/>
    <property type="match status" value="1"/>
</dbReference>
<dbReference type="PRINTS" id="PR00439">
    <property type="entry name" value="11SGLOBULIN"/>
</dbReference>
<evidence type="ECO:0000256" key="6">
    <source>
        <dbReference type="SAM" id="SignalP"/>
    </source>
</evidence>
<sequence length="490" mass="54939">MATTSTRLVHIALFVSVFVSAAFGLRTGKGLNDAQQCRIQRLTATQPSRTLESEGGVIELWNKNEEQFQCAGVAPLRVVIRPNSIHLPSFHPTPRLAYVLQGKGLLGLNIPGCAETYTSQQPQQQQQQEQQQLQYQQVDQHQRVRRIRKGDVIAVPAGAAHWWANHGEQEDLVILTVNDLNHLANQLDQKFWEFYLAGGPAREGQQQQQQQQGQPWQQEEQGQFQNLKNLFSGFDPQLLAEAFRCPVDTIQKLQRKDERGVIVNSKQGLRSIIRPGKQEGEFQEQGEQQQEQWGGQGQGSPYNNGLAETLCTMKVHTNINQSKQADVYSRQAGKINMVDRLKMPILAYLDMSIEKGDLFPNALVTPHWTMNSHCVMYVVRGDAQVETVNYNGQNVMNDRVNEGDMIVVPQFFATTIKAGSNGLEFVAFKTSGSPTKSPLVGYTSVLRALPLDVVEHSYQVSPDEAQQLKLNRGGESILLSSHQQRGRAYK</sequence>
<keyword evidence="9" id="KW-1185">Reference proteome</keyword>
<evidence type="ECO:0000256" key="2">
    <source>
        <dbReference type="ARBA" id="ARBA00022761"/>
    </source>
</evidence>